<dbReference type="CDD" id="cd04301">
    <property type="entry name" value="NAT_SF"/>
    <property type="match status" value="1"/>
</dbReference>
<dbReference type="Gene3D" id="3.40.630.30">
    <property type="match status" value="1"/>
</dbReference>
<dbReference type="OrthoDB" id="4966223at2"/>
<feature type="domain" description="N-acetyltransferase" evidence="1">
    <location>
        <begin position="90"/>
        <end position="231"/>
    </location>
</feature>
<dbReference type="InterPro" id="IPR016181">
    <property type="entry name" value="Acyl_CoA_acyltransferase"/>
</dbReference>
<sequence length="231" mass="23984">MTRQGEDGAGTTEPAGRELSGLLAAWVRGWAASRAVPPPTPVPGGWRLQVGLAGHRVRYVLAAYDDASLAELGRRRATPGTWIKAAADPADLRTALPAAWTMADTGHLMTIPFTAGTATPPASYTTRIAVLGDVIVAKVIDAAGEVAASGRLAPAGQVGVIDQVETAPAHRRRGLGSSVMRTLSHHAVRLGVHRGVLVATDEGRDLYRALGWTVRAPVAAAHVPEAGVPLT</sequence>
<dbReference type="GO" id="GO:0016747">
    <property type="term" value="F:acyltransferase activity, transferring groups other than amino-acyl groups"/>
    <property type="evidence" value="ECO:0007669"/>
    <property type="project" value="InterPro"/>
</dbReference>
<evidence type="ECO:0000313" key="3">
    <source>
        <dbReference type="Proteomes" id="UP000199699"/>
    </source>
</evidence>
<gene>
    <name evidence="2" type="ORF">GA0070616_0457</name>
</gene>
<accession>A0A1C6RBJ0</accession>
<dbReference type="SUPFAM" id="SSF55729">
    <property type="entry name" value="Acyl-CoA N-acyltransferases (Nat)"/>
    <property type="match status" value="1"/>
</dbReference>
<dbReference type="InterPro" id="IPR000182">
    <property type="entry name" value="GNAT_dom"/>
</dbReference>
<dbReference type="AlphaFoldDB" id="A0A1C6RBJ0"/>
<proteinExistence type="predicted"/>
<organism evidence="2 3">
    <name type="scientific">Micromonospora nigra</name>
    <dbReference type="NCBI Taxonomy" id="145857"/>
    <lineage>
        <taxon>Bacteria</taxon>
        <taxon>Bacillati</taxon>
        <taxon>Actinomycetota</taxon>
        <taxon>Actinomycetes</taxon>
        <taxon>Micromonosporales</taxon>
        <taxon>Micromonosporaceae</taxon>
        <taxon>Micromonospora</taxon>
    </lineage>
</organism>
<protein>
    <submittedName>
        <fullName evidence="2">FR47-like protein</fullName>
    </submittedName>
</protein>
<dbReference type="Proteomes" id="UP000199699">
    <property type="component" value="Unassembled WGS sequence"/>
</dbReference>
<dbReference type="EMBL" id="FMHT01000003">
    <property type="protein sequence ID" value="SCL14495.1"/>
    <property type="molecule type" value="Genomic_DNA"/>
</dbReference>
<dbReference type="STRING" id="145857.GA0070616_0457"/>
<dbReference type="PROSITE" id="PS51186">
    <property type="entry name" value="GNAT"/>
    <property type="match status" value="1"/>
</dbReference>
<keyword evidence="3" id="KW-1185">Reference proteome</keyword>
<reference evidence="2 3" key="1">
    <citation type="submission" date="2016-06" db="EMBL/GenBank/DDBJ databases">
        <authorList>
            <person name="Kjaerup R.B."/>
            <person name="Dalgaard T.S."/>
            <person name="Juul-Madsen H.R."/>
        </authorList>
    </citation>
    <scope>NUCLEOTIDE SEQUENCE [LARGE SCALE GENOMIC DNA]</scope>
    <source>
        <strain evidence="2 3">DSM 43818</strain>
    </source>
</reference>
<evidence type="ECO:0000313" key="2">
    <source>
        <dbReference type="EMBL" id="SCL14495.1"/>
    </source>
</evidence>
<name>A0A1C6RBJ0_9ACTN</name>
<dbReference type="RefSeq" id="WP_091075354.1">
    <property type="nucleotide sequence ID" value="NZ_FMHT01000003.1"/>
</dbReference>
<dbReference type="Pfam" id="PF00583">
    <property type="entry name" value="Acetyltransf_1"/>
    <property type="match status" value="1"/>
</dbReference>
<evidence type="ECO:0000259" key="1">
    <source>
        <dbReference type="PROSITE" id="PS51186"/>
    </source>
</evidence>